<reference evidence="2 3" key="1">
    <citation type="submission" date="2020-02" db="EMBL/GenBank/DDBJ databases">
        <title>A chromosome-scale genome assembly of the black bullhead catfish (Ameiurus melas).</title>
        <authorList>
            <person name="Wen M."/>
            <person name="Zham M."/>
            <person name="Cabau C."/>
            <person name="Klopp C."/>
            <person name="Donnadieu C."/>
            <person name="Roques C."/>
            <person name="Bouchez O."/>
            <person name="Lampietro C."/>
            <person name="Jouanno E."/>
            <person name="Herpin A."/>
            <person name="Louis A."/>
            <person name="Berthelot C."/>
            <person name="Parey E."/>
            <person name="Roest-Crollius H."/>
            <person name="Braasch I."/>
            <person name="Postlethwait J."/>
            <person name="Robinson-Rechavi M."/>
            <person name="Echchiki A."/>
            <person name="Begum T."/>
            <person name="Montfort J."/>
            <person name="Schartl M."/>
            <person name="Bobe J."/>
            <person name="Guiguen Y."/>
        </authorList>
    </citation>
    <scope>NUCLEOTIDE SEQUENCE [LARGE SCALE GENOMIC DNA]</scope>
    <source>
        <strain evidence="2">M_S1</strain>
        <tissue evidence="2">Blood</tissue>
    </source>
</reference>
<evidence type="ECO:0000256" key="1">
    <source>
        <dbReference type="SAM" id="MobiDB-lite"/>
    </source>
</evidence>
<protein>
    <recommendedName>
        <fullName evidence="4">Thyroid transcription factor 1-associated protein 26</fullName>
    </recommendedName>
</protein>
<dbReference type="AlphaFoldDB" id="A0A7J6AA21"/>
<dbReference type="Proteomes" id="UP000593565">
    <property type="component" value="Unassembled WGS sequence"/>
</dbReference>
<accession>A0A7J6AA21</accession>
<name>A0A7J6AA21_AMEME</name>
<sequence length="274" mass="32560">MRHDYRAACLELCFYVDIENTKRNYADSHPSAVNKKKKIWNPANKVFQGSLQEGKGFAFQRKQKVQQEYKKILRKEKWRMKDSKPKLEEEYPEHLRHLYLAEQQRLNEEEQLNKERRKKGRSVDAGEEEESVFPSSVTTISETGSPDKSTASLIERPQTSQIESSSGQDQLRKKKWKKMSSNQKMIEEYKTKKEERERKREEYLKDKVQREEALKSLSAFVRYNRKFSSVRPHKPLPVAPLYDEVGRSLKKYEREVEQTEKPDSFAVDYINFLL</sequence>
<dbReference type="InterPro" id="IPR013730">
    <property type="entry name" value="Fyv7/TAP26"/>
</dbReference>
<feature type="compositionally biased region" description="Basic and acidic residues" evidence="1">
    <location>
        <begin position="105"/>
        <end position="114"/>
    </location>
</feature>
<feature type="compositionally biased region" description="Polar residues" evidence="1">
    <location>
        <begin position="133"/>
        <end position="169"/>
    </location>
</feature>
<keyword evidence="3" id="KW-1185">Reference proteome</keyword>
<proteinExistence type="predicted"/>
<evidence type="ECO:0008006" key="4">
    <source>
        <dbReference type="Google" id="ProtNLM"/>
    </source>
</evidence>
<dbReference type="PRINTS" id="PR01854">
    <property type="entry name" value="BR22PROTEIN"/>
</dbReference>
<evidence type="ECO:0000313" key="3">
    <source>
        <dbReference type="Proteomes" id="UP000593565"/>
    </source>
</evidence>
<comment type="caution">
    <text evidence="2">The sequence shown here is derived from an EMBL/GenBank/DDBJ whole genome shotgun (WGS) entry which is preliminary data.</text>
</comment>
<organism evidence="2 3">
    <name type="scientific">Ameiurus melas</name>
    <name type="common">Black bullhead</name>
    <name type="synonym">Silurus melas</name>
    <dbReference type="NCBI Taxonomy" id="219545"/>
    <lineage>
        <taxon>Eukaryota</taxon>
        <taxon>Metazoa</taxon>
        <taxon>Chordata</taxon>
        <taxon>Craniata</taxon>
        <taxon>Vertebrata</taxon>
        <taxon>Euteleostomi</taxon>
        <taxon>Actinopterygii</taxon>
        <taxon>Neopterygii</taxon>
        <taxon>Teleostei</taxon>
        <taxon>Ostariophysi</taxon>
        <taxon>Siluriformes</taxon>
        <taxon>Ictaluridae</taxon>
        <taxon>Ameiurus</taxon>
    </lineage>
</organism>
<gene>
    <name evidence="2" type="ORF">AMELA_G00181980</name>
</gene>
<feature type="region of interest" description="Disordered" evidence="1">
    <location>
        <begin position="104"/>
        <end position="202"/>
    </location>
</feature>
<dbReference type="EMBL" id="JAAGNN010000015">
    <property type="protein sequence ID" value="KAF4079754.1"/>
    <property type="molecule type" value="Genomic_DNA"/>
</dbReference>
<evidence type="ECO:0000313" key="2">
    <source>
        <dbReference type="EMBL" id="KAF4079754.1"/>
    </source>
</evidence>
<feature type="compositionally biased region" description="Basic and acidic residues" evidence="1">
    <location>
        <begin position="185"/>
        <end position="202"/>
    </location>
</feature>